<dbReference type="Proteomes" id="UP000031671">
    <property type="component" value="Unassembled WGS sequence"/>
</dbReference>
<proteinExistence type="inferred from homology"/>
<sequence length="90" mass="10670">MRAQMKANKAKERELVLAADFNEQEAQALAQEMVEQRANMQVEKMRVQHRMMSVLTAEQKDKLVQMQDERMQKCEQKMEKKMEKKRANNG</sequence>
<dbReference type="InterPro" id="IPR052211">
    <property type="entry name" value="Cpx_auxiliary_protein"/>
</dbReference>
<dbReference type="InterPro" id="IPR012899">
    <property type="entry name" value="LTXXQ"/>
</dbReference>
<evidence type="ECO:0000256" key="3">
    <source>
        <dbReference type="ARBA" id="ARBA00022729"/>
    </source>
</evidence>
<comment type="subcellular location">
    <subcellularLocation>
        <location evidence="1">Periplasm</location>
    </subcellularLocation>
</comment>
<dbReference type="Gene3D" id="1.20.120.1490">
    <property type="match status" value="1"/>
</dbReference>
<keyword evidence="4" id="KW-0574">Periplasm</keyword>
<dbReference type="PANTHER" id="PTHR38102">
    <property type="entry name" value="PERIPLASMIC CHAPERONE SPY"/>
    <property type="match status" value="1"/>
</dbReference>
<keyword evidence="3" id="KW-0732">Signal</keyword>
<dbReference type="PANTHER" id="PTHR38102:SF1">
    <property type="entry name" value="PERIPLASMIC CHAPERONE SPY"/>
    <property type="match status" value="1"/>
</dbReference>
<evidence type="ECO:0000256" key="5">
    <source>
        <dbReference type="SAM" id="MobiDB-lite"/>
    </source>
</evidence>
<comment type="caution">
    <text evidence="6">The sequence shown here is derived from an EMBL/GenBank/DDBJ whole genome shotgun (WGS) entry which is preliminary data.</text>
</comment>
<organism evidence="6 7">
    <name type="scientific">Vibrio ishigakensis</name>
    <dbReference type="NCBI Taxonomy" id="1481914"/>
    <lineage>
        <taxon>Bacteria</taxon>
        <taxon>Pseudomonadati</taxon>
        <taxon>Pseudomonadota</taxon>
        <taxon>Gammaproteobacteria</taxon>
        <taxon>Vibrionales</taxon>
        <taxon>Vibrionaceae</taxon>
        <taxon>Vibrio</taxon>
    </lineage>
</organism>
<dbReference type="AlphaFoldDB" id="A0A0B8NMU5"/>
<protein>
    <submittedName>
        <fullName evidence="6">Periplasmic inhibitor</fullName>
    </submittedName>
</protein>
<keyword evidence="7" id="KW-1185">Reference proteome</keyword>
<reference evidence="6 7" key="1">
    <citation type="submission" date="2015-01" db="EMBL/GenBank/DDBJ databases">
        <title>Vibrio sp. C1 JCM 19231 whole genome shotgun sequence.</title>
        <authorList>
            <person name="Sawabe T."/>
            <person name="Meirelles P."/>
            <person name="Feng G."/>
            <person name="Sayaka M."/>
            <person name="Hattori M."/>
            <person name="Ohkuma M."/>
        </authorList>
    </citation>
    <scope>NUCLEOTIDE SEQUENCE [LARGE SCALE GENOMIC DNA]</scope>
    <source>
        <strain evidence="7">JCM 19231</strain>
    </source>
</reference>
<gene>
    <name evidence="6" type="ORF">JCM19231_5433</name>
</gene>
<evidence type="ECO:0000256" key="2">
    <source>
        <dbReference type="ARBA" id="ARBA00008441"/>
    </source>
</evidence>
<comment type="similarity">
    <text evidence="2">Belongs to the CpxP/Spy family.</text>
</comment>
<name>A0A0B8NMU5_9VIBR</name>
<evidence type="ECO:0000256" key="4">
    <source>
        <dbReference type="ARBA" id="ARBA00022764"/>
    </source>
</evidence>
<dbReference type="Pfam" id="PF07813">
    <property type="entry name" value="LTXXQ"/>
    <property type="match status" value="1"/>
</dbReference>
<evidence type="ECO:0000313" key="7">
    <source>
        <dbReference type="Proteomes" id="UP000031671"/>
    </source>
</evidence>
<dbReference type="GO" id="GO:0051082">
    <property type="term" value="F:unfolded protein binding"/>
    <property type="evidence" value="ECO:0007669"/>
    <property type="project" value="TreeGrafter"/>
</dbReference>
<evidence type="ECO:0000313" key="6">
    <source>
        <dbReference type="EMBL" id="GAM55356.1"/>
    </source>
</evidence>
<feature type="region of interest" description="Disordered" evidence="5">
    <location>
        <begin position="67"/>
        <end position="90"/>
    </location>
</feature>
<accession>A0A0B8NMU5</accession>
<dbReference type="GO" id="GO:0030288">
    <property type="term" value="C:outer membrane-bounded periplasmic space"/>
    <property type="evidence" value="ECO:0007669"/>
    <property type="project" value="TreeGrafter"/>
</dbReference>
<evidence type="ECO:0000256" key="1">
    <source>
        <dbReference type="ARBA" id="ARBA00004418"/>
    </source>
</evidence>
<reference evidence="6 7" key="2">
    <citation type="submission" date="2015-01" db="EMBL/GenBank/DDBJ databases">
        <authorList>
            <consortium name="NBRP consortium"/>
            <person name="Sawabe T."/>
            <person name="Meirelles P."/>
            <person name="Feng G."/>
            <person name="Sayaka M."/>
            <person name="Hattori M."/>
            <person name="Ohkuma M."/>
        </authorList>
    </citation>
    <scope>NUCLEOTIDE SEQUENCE [LARGE SCALE GENOMIC DNA]</scope>
    <source>
        <strain evidence="7">JCM 19231</strain>
    </source>
</reference>
<dbReference type="EMBL" id="BBRZ01000013">
    <property type="protein sequence ID" value="GAM55356.1"/>
    <property type="molecule type" value="Genomic_DNA"/>
</dbReference>